<name>A0ABU7V7C3_9MICO</name>
<dbReference type="PANTHER" id="PTHR30302">
    <property type="entry name" value="HYDROGENASE 1 MATURATION PROTEASE"/>
    <property type="match status" value="1"/>
</dbReference>
<evidence type="ECO:0000256" key="2">
    <source>
        <dbReference type="ARBA" id="ARBA00022670"/>
    </source>
</evidence>
<evidence type="ECO:0000256" key="3">
    <source>
        <dbReference type="ARBA" id="ARBA00022750"/>
    </source>
</evidence>
<keyword evidence="6" id="KW-1185">Reference proteome</keyword>
<comment type="similarity">
    <text evidence="1">Belongs to the peptidase A31 family.</text>
</comment>
<comment type="caution">
    <text evidence="5">The sequence shown here is derived from an EMBL/GenBank/DDBJ whole genome shotgun (WGS) entry which is preliminary data.</text>
</comment>
<dbReference type="PRINTS" id="PR00446">
    <property type="entry name" value="HYDRGNUPTAKE"/>
</dbReference>
<sequence length="187" mass="19810">MKAGAALHNDEAVEPWRLIDDGDESSRVELLIIGCGNILRGDDAAGPVLIRRLWESGPVPDRIRIADGGTSGMGVAFEMRHANRVLIIDASSTGAEPGTLFAVPGDVVAELPPAGAMGSHDFRWDHAIAFGRWLLGPLMPDDIDVLLIEGGSFAFGAPLSPAVDAAIERALGIVRERIAALEEQIDD</sequence>
<dbReference type="SUPFAM" id="SSF53163">
    <property type="entry name" value="HybD-like"/>
    <property type="match status" value="1"/>
</dbReference>
<keyword evidence="2 5" id="KW-0645">Protease</keyword>
<keyword evidence="3" id="KW-0064">Aspartyl protease</keyword>
<evidence type="ECO:0000313" key="6">
    <source>
        <dbReference type="Proteomes" id="UP001351900"/>
    </source>
</evidence>
<gene>
    <name evidence="5" type="ORF">V2V91_10585</name>
</gene>
<dbReference type="InterPro" id="IPR000671">
    <property type="entry name" value="Peptidase_A31"/>
</dbReference>
<dbReference type="Pfam" id="PF01750">
    <property type="entry name" value="HycI"/>
    <property type="match status" value="1"/>
</dbReference>
<dbReference type="NCBIfam" id="TIGR00072">
    <property type="entry name" value="hydrog_prot"/>
    <property type="match status" value="1"/>
</dbReference>
<dbReference type="EMBL" id="JAZHOV010000005">
    <property type="protein sequence ID" value="MEF2255574.1"/>
    <property type="molecule type" value="Genomic_DNA"/>
</dbReference>
<accession>A0ABU7V7C3</accession>
<organism evidence="5 6">
    <name type="scientific">Microbacterium schleiferi</name>
    <dbReference type="NCBI Taxonomy" id="69362"/>
    <lineage>
        <taxon>Bacteria</taxon>
        <taxon>Bacillati</taxon>
        <taxon>Actinomycetota</taxon>
        <taxon>Actinomycetes</taxon>
        <taxon>Micrococcales</taxon>
        <taxon>Microbacteriaceae</taxon>
        <taxon>Microbacterium</taxon>
    </lineage>
</organism>
<evidence type="ECO:0000256" key="4">
    <source>
        <dbReference type="ARBA" id="ARBA00022801"/>
    </source>
</evidence>
<dbReference type="Gene3D" id="3.40.50.1450">
    <property type="entry name" value="HybD-like"/>
    <property type="match status" value="1"/>
</dbReference>
<dbReference type="GO" id="GO:0006508">
    <property type="term" value="P:proteolysis"/>
    <property type="evidence" value="ECO:0007669"/>
    <property type="project" value="UniProtKB-KW"/>
</dbReference>
<dbReference type="Proteomes" id="UP001351900">
    <property type="component" value="Unassembled WGS sequence"/>
</dbReference>
<reference evidence="5 6" key="1">
    <citation type="submission" date="2024-01" db="EMBL/GenBank/DDBJ databases">
        <title>the genome sequence of strain Microbacterium schleiferi NBRC 15075.</title>
        <authorList>
            <person name="Ding Y."/>
            <person name="Zhang G."/>
        </authorList>
    </citation>
    <scope>NUCLEOTIDE SEQUENCE [LARGE SCALE GENOMIC DNA]</scope>
    <source>
        <strain evidence="5 6">NBRC 15075</strain>
    </source>
</reference>
<evidence type="ECO:0000256" key="1">
    <source>
        <dbReference type="ARBA" id="ARBA00006814"/>
    </source>
</evidence>
<evidence type="ECO:0000313" key="5">
    <source>
        <dbReference type="EMBL" id="MEF2255574.1"/>
    </source>
</evidence>
<dbReference type="GO" id="GO:0008233">
    <property type="term" value="F:peptidase activity"/>
    <property type="evidence" value="ECO:0007669"/>
    <property type="project" value="UniProtKB-KW"/>
</dbReference>
<dbReference type="PANTHER" id="PTHR30302:SF1">
    <property type="entry name" value="HYDROGENASE 2 MATURATION PROTEASE"/>
    <property type="match status" value="1"/>
</dbReference>
<protein>
    <submittedName>
        <fullName evidence="5">Hydrogenase maturation protease</fullName>
    </submittedName>
</protein>
<dbReference type="RefSeq" id="WP_300590905.1">
    <property type="nucleotide sequence ID" value="NZ_JAZHOV010000005.1"/>
</dbReference>
<proteinExistence type="inferred from homology"/>
<keyword evidence="4" id="KW-0378">Hydrolase</keyword>
<dbReference type="InterPro" id="IPR023430">
    <property type="entry name" value="Pept_HybD-like_dom_sf"/>
</dbReference>